<evidence type="ECO:0000313" key="3">
    <source>
        <dbReference type="Proteomes" id="UP000587655"/>
    </source>
</evidence>
<keyword evidence="1" id="KW-0812">Transmembrane</keyword>
<dbReference type="AlphaFoldDB" id="A0A7K7UDH5"/>
<dbReference type="InterPro" id="IPR018154">
    <property type="entry name" value="TLV/ENV_coat_polyprotein"/>
</dbReference>
<organism evidence="2 3">
    <name type="scientific">Ibidorhyncha struthersii</name>
    <dbReference type="NCBI Taxonomy" id="425643"/>
    <lineage>
        <taxon>Eukaryota</taxon>
        <taxon>Metazoa</taxon>
        <taxon>Chordata</taxon>
        <taxon>Craniata</taxon>
        <taxon>Vertebrata</taxon>
        <taxon>Euteleostomi</taxon>
        <taxon>Archelosauria</taxon>
        <taxon>Archosauria</taxon>
        <taxon>Dinosauria</taxon>
        <taxon>Saurischia</taxon>
        <taxon>Theropoda</taxon>
        <taxon>Coelurosauria</taxon>
        <taxon>Aves</taxon>
        <taxon>Neognathae</taxon>
        <taxon>Neoaves</taxon>
        <taxon>Charadriiformes</taxon>
        <taxon>Charadriidae</taxon>
        <taxon>Ibidorhyncha</taxon>
    </lineage>
</organism>
<sequence>KKQLCVNPDNKKPQKLKRPAEWLLPAQNTKWVCSTIGVTPCISLKHFNESSEYCVQVAIVPKIIYHPESFVYDSHITQEHHLSKREPFTALTVATLMILGAAGASTGIASLVQQSKEFKALRIAVDEDLVRIEQSITALEKSIRSLSEVVLQNRRGLDLIFLQQGGLCAALKEECCVYADHTGIVRDTMTKLREGLEKRKREWEAQQSWYESWFNLSPWLTTLLSTLAGPLMLIVLVLTFGPCIFNKIVAIVKGRLEAAHLMLIRDKYEPLEIPETEETFILSRQELKRFDEQNGKSK</sequence>
<keyword evidence="1" id="KW-1133">Transmembrane helix</keyword>
<keyword evidence="3" id="KW-1185">Reference proteome</keyword>
<accession>A0A7K7UDH5</accession>
<dbReference type="Proteomes" id="UP000587655">
    <property type="component" value="Unassembled WGS sequence"/>
</dbReference>
<feature type="non-terminal residue" evidence="2">
    <location>
        <position position="1"/>
    </location>
</feature>
<feature type="transmembrane region" description="Helical" evidence="1">
    <location>
        <begin position="88"/>
        <end position="112"/>
    </location>
</feature>
<protein>
    <submittedName>
        <fullName evidence="2">ENV1 protein</fullName>
    </submittedName>
</protein>
<evidence type="ECO:0000256" key="1">
    <source>
        <dbReference type="SAM" id="Phobius"/>
    </source>
</evidence>
<gene>
    <name evidence="2" type="primary">Env1_1</name>
    <name evidence="2" type="ORF">IBISTR_R15660</name>
</gene>
<proteinExistence type="predicted"/>
<dbReference type="Gene3D" id="1.10.287.210">
    <property type="match status" value="1"/>
</dbReference>
<dbReference type="SUPFAM" id="SSF58069">
    <property type="entry name" value="Virus ectodomain"/>
    <property type="match status" value="1"/>
</dbReference>
<feature type="transmembrane region" description="Helical" evidence="1">
    <location>
        <begin position="219"/>
        <end position="245"/>
    </location>
</feature>
<comment type="caution">
    <text evidence="2">The sequence shown here is derived from an EMBL/GenBank/DDBJ whole genome shotgun (WGS) entry which is preliminary data.</text>
</comment>
<evidence type="ECO:0000313" key="2">
    <source>
        <dbReference type="EMBL" id="NXA26394.1"/>
    </source>
</evidence>
<name>A0A7K7UDH5_9CHAR</name>
<dbReference type="EMBL" id="VZSZ01008378">
    <property type="protein sequence ID" value="NXA26394.1"/>
    <property type="molecule type" value="Genomic_DNA"/>
</dbReference>
<dbReference type="Pfam" id="PF00429">
    <property type="entry name" value="TLV_coat"/>
    <property type="match status" value="1"/>
</dbReference>
<feature type="non-terminal residue" evidence="2">
    <location>
        <position position="298"/>
    </location>
</feature>
<dbReference type="CDD" id="cd09851">
    <property type="entry name" value="HTLV-1-like_HR1-HR2"/>
    <property type="match status" value="1"/>
</dbReference>
<keyword evidence="1" id="KW-0472">Membrane</keyword>
<dbReference type="PANTHER" id="PTHR10424:SF82">
    <property type="entry name" value="ENVELOPE GLYCOPROTEIN-RELATED"/>
    <property type="match status" value="1"/>
</dbReference>
<dbReference type="PANTHER" id="PTHR10424">
    <property type="entry name" value="VIRAL ENVELOPE PROTEIN"/>
    <property type="match status" value="1"/>
</dbReference>
<reference evidence="2 3" key="1">
    <citation type="submission" date="2019-09" db="EMBL/GenBank/DDBJ databases">
        <title>Bird 10,000 Genomes (B10K) Project - Family phase.</title>
        <authorList>
            <person name="Zhang G."/>
        </authorList>
    </citation>
    <scope>NUCLEOTIDE SEQUENCE [LARGE SCALE GENOMIC DNA]</scope>
    <source>
        <strain evidence="2">B10K-DU-030-25</strain>
    </source>
</reference>